<proteinExistence type="predicted"/>
<dbReference type="EMBL" id="FMHW01000002">
    <property type="protein sequence ID" value="SCL20946.1"/>
    <property type="molecule type" value="Genomic_DNA"/>
</dbReference>
<dbReference type="RefSeq" id="WP_091639868.1">
    <property type="nucleotide sequence ID" value="NZ_FMHW01000002.1"/>
</dbReference>
<evidence type="ECO:0000313" key="1">
    <source>
        <dbReference type="EMBL" id="SCL20946.1"/>
    </source>
</evidence>
<evidence type="ECO:0000313" key="2">
    <source>
        <dbReference type="Proteomes" id="UP000198959"/>
    </source>
</evidence>
<dbReference type="InterPro" id="IPR036689">
    <property type="entry name" value="ESAT-6-like_sf"/>
</dbReference>
<keyword evidence="2" id="KW-1185">Reference proteome</keyword>
<reference evidence="2" key="1">
    <citation type="submission" date="2016-06" db="EMBL/GenBank/DDBJ databases">
        <authorList>
            <person name="Varghese N."/>
            <person name="Submissions Spin"/>
        </authorList>
    </citation>
    <scope>NUCLEOTIDE SEQUENCE [LARGE SCALE GENOMIC DNA]</scope>
    <source>
        <strain evidence="2">DSM 43817</strain>
    </source>
</reference>
<dbReference type="Proteomes" id="UP000198959">
    <property type="component" value="Unassembled WGS sequence"/>
</dbReference>
<name>A0A1C6RUR0_9ACTN</name>
<dbReference type="OrthoDB" id="3634552at2"/>
<dbReference type="STRING" id="145854.GA0074692_1035"/>
<gene>
    <name evidence="1" type="ORF">GA0074692_1035</name>
</gene>
<organism evidence="1 2">
    <name type="scientific">Micromonospora pallida</name>
    <dbReference type="NCBI Taxonomy" id="145854"/>
    <lineage>
        <taxon>Bacteria</taxon>
        <taxon>Bacillati</taxon>
        <taxon>Actinomycetota</taxon>
        <taxon>Actinomycetes</taxon>
        <taxon>Micromonosporales</taxon>
        <taxon>Micromonosporaceae</taxon>
        <taxon>Micromonospora</taxon>
    </lineage>
</organism>
<accession>A0A1C6RUR0</accession>
<protein>
    <submittedName>
        <fullName evidence="1">Uncharacterized protein</fullName>
    </submittedName>
</protein>
<dbReference type="SUPFAM" id="SSF140453">
    <property type="entry name" value="EsxAB dimer-like"/>
    <property type="match status" value="1"/>
</dbReference>
<sequence length="249" mass="25286">MTTGSSYNVRPDAVRGVVGNVVGILLQAYSTVVELERLALPPTSFAKLGSPVASANIAMQGQVVGTMRTLLQLLQEVNDLVHRSANDYDEADRAVAAALGGGSTGSGAAPNAVLAGYAINDSAGAAGEPGSVGNILDYLGRAGLGELSSRPLTEATFRNAGDFADWLDRSPANQERVGLLAVYSGSSRDVSGLVHPGDVVVVQPAGDGGLVIGVAGAGGQLYNHGAVGSAADSGRVRVYRPMTDATPLW</sequence>
<dbReference type="AlphaFoldDB" id="A0A1C6RUR0"/>